<name>A0ABR5FD18_9MYCO</name>
<evidence type="ECO:0000313" key="1">
    <source>
        <dbReference type="EMBL" id="KLO27514.1"/>
    </source>
</evidence>
<keyword evidence="2" id="KW-1185">Reference proteome</keyword>
<evidence type="ECO:0000313" key="2">
    <source>
        <dbReference type="Proteomes" id="UP000036464"/>
    </source>
</evidence>
<accession>A0ABR5FD18</accession>
<organism evidence="1 2">
    <name type="scientific">Mycolicibacter heraklionensis</name>
    <dbReference type="NCBI Taxonomy" id="512402"/>
    <lineage>
        <taxon>Bacteria</taxon>
        <taxon>Bacillati</taxon>
        <taxon>Actinomycetota</taxon>
        <taxon>Actinomycetes</taxon>
        <taxon>Mycobacteriales</taxon>
        <taxon>Mycobacteriaceae</taxon>
        <taxon>Mycolicibacter</taxon>
    </lineage>
</organism>
<comment type="caution">
    <text evidence="1">The sequence shown here is derived from an EMBL/GenBank/DDBJ whole genome shotgun (WGS) entry which is preliminary data.</text>
</comment>
<dbReference type="EMBL" id="LDPO01000014">
    <property type="protein sequence ID" value="KLO27514.1"/>
    <property type="molecule type" value="Genomic_DNA"/>
</dbReference>
<dbReference type="Proteomes" id="UP000036464">
    <property type="component" value="Unassembled WGS sequence"/>
</dbReference>
<protein>
    <recommendedName>
        <fullName evidence="3">PE-PGRS family protein</fullName>
    </recommendedName>
</protein>
<proteinExistence type="predicted"/>
<evidence type="ECO:0008006" key="3">
    <source>
        <dbReference type="Google" id="ProtNLM"/>
    </source>
</evidence>
<reference evidence="1 2" key="1">
    <citation type="submission" date="2015-05" db="EMBL/GenBank/DDBJ databases">
        <title>Genome sequence of Mycobacterium heraklionense Davo strain.</title>
        <authorList>
            <person name="Greninger A.L."/>
            <person name="Cunningham G."/>
            <person name="Miller S."/>
        </authorList>
    </citation>
    <scope>NUCLEOTIDE SEQUENCE [LARGE SCALE GENOMIC DNA]</scope>
    <source>
        <strain evidence="1 2">Davo</strain>
    </source>
</reference>
<gene>
    <name evidence="1" type="ORF">ABW16_16495</name>
</gene>
<sequence>MVGGAAVAAFAGPGVAAATGGTWAPDYDVNDAQLFAGLPTLGQEAWSPAWELPASFTSSNGTILTGTDYISSAPGGLNDEFVTSSGATYDQEQLFPGFTNLYYNPSADGTAVDVMKTPFGNIDLTPALPSFSPYLALWLVEPFAPDSTATTVGQNIIFTDSGGDRITSALSLTEKGSDWIGGPATDANVTPLVTPESGLVWSVPATFTDRTGTDAVTSLTGTEYVTSPTDVEFVDKAGDVFSQQTLVPGLFVVDNLYYDPTDGPAQDYLQTIFGTFDISPLASWFAPTDVSDLASPSLLPDLSDAGLYSALDLGLLS</sequence>